<dbReference type="InterPro" id="IPR051948">
    <property type="entry name" value="Hsp70_co-chaperone_J-domain"/>
</dbReference>
<dbReference type="Gene3D" id="1.10.287.110">
    <property type="entry name" value="DnaJ domain"/>
    <property type="match status" value="1"/>
</dbReference>
<dbReference type="PROSITE" id="PS50076">
    <property type="entry name" value="DNAJ_2"/>
    <property type="match status" value="1"/>
</dbReference>
<dbReference type="GO" id="GO:0051787">
    <property type="term" value="F:misfolded protein binding"/>
    <property type="evidence" value="ECO:0007669"/>
    <property type="project" value="TreeGrafter"/>
</dbReference>
<proteinExistence type="predicted"/>
<gene>
    <name evidence="4" type="primary">cbpA</name>
    <name evidence="4" type="ordered locus">Pro_0142</name>
</gene>
<dbReference type="GO" id="GO:0051087">
    <property type="term" value="F:protein-folding chaperone binding"/>
    <property type="evidence" value="ECO:0007669"/>
    <property type="project" value="TreeGrafter"/>
</dbReference>
<dbReference type="STRING" id="167539.Pro_0142"/>
<feature type="compositionally biased region" description="Polar residues" evidence="2">
    <location>
        <begin position="63"/>
        <end position="82"/>
    </location>
</feature>
<dbReference type="PATRIC" id="fig|167539.5.peg.148"/>
<sequence length="218" mass="25185">MKEDPYKILGVSENAPFSEIKAAYRNLAKKYHPDAGGDEEKILALNAAWESLRDSTNREAYQKQRTSSRKSTNSFKTSKAESSQQDQAISQWIKIVYTPVDRLMGEILKPFPQQLKELSADPYDDELMETFCEYINKSQKKIKKAQELYQTIPTPNYAKNFSLNLYHCFSQIQDGINELDRYTAGYVENYLHDGSEMLRKATAQRLLLKKDKHHLAAF</sequence>
<dbReference type="HOGENOM" id="CLU_1189056_0_0_3"/>
<keyword evidence="5" id="KW-1185">Reference proteome</keyword>
<evidence type="ECO:0000259" key="3">
    <source>
        <dbReference type="PROSITE" id="PS50076"/>
    </source>
</evidence>
<protein>
    <submittedName>
        <fullName evidence="4">DnaJ-class molecular chaperone</fullName>
    </submittedName>
</protein>
<feature type="region of interest" description="Disordered" evidence="2">
    <location>
        <begin position="55"/>
        <end position="82"/>
    </location>
</feature>
<dbReference type="eggNOG" id="COG0484">
    <property type="taxonomic scope" value="Bacteria"/>
</dbReference>
<dbReference type="PANTHER" id="PTHR44360:SF1">
    <property type="entry name" value="DNAJ HOMOLOG SUBFAMILY B MEMBER 9"/>
    <property type="match status" value="1"/>
</dbReference>
<dbReference type="EMBL" id="AE017126">
    <property type="protein sequence ID" value="AAP99188.1"/>
    <property type="molecule type" value="Genomic_DNA"/>
</dbReference>
<reference evidence="4 5" key="1">
    <citation type="journal article" date="2003" name="Proc. Natl. Acad. Sci. U.S.A.">
        <title>Genome sequence of the cyanobacterium Prochlorococcus marinus SS120, a nearly minimal oxyphototrophic genome.</title>
        <authorList>
            <person name="Dufresne A."/>
            <person name="Salanoubat M."/>
            <person name="Partensky F."/>
            <person name="Artiguenave F."/>
            <person name="Axmann I.M."/>
            <person name="Barbe V."/>
            <person name="Duprat S."/>
            <person name="Galperin M.Y."/>
            <person name="Koonin E.V."/>
            <person name="Le Gall F."/>
            <person name="Makarova K.S."/>
            <person name="Ostrowski M."/>
            <person name="Oztas S."/>
            <person name="Robert C."/>
            <person name="Rogozin I.B."/>
            <person name="Scanlan D.J."/>
            <person name="Tandeau de Marsac N."/>
            <person name="Weissenbach J."/>
            <person name="Wincker P."/>
            <person name="Wolf Y.I."/>
            <person name="Hess W.R."/>
        </authorList>
    </citation>
    <scope>NUCLEOTIDE SEQUENCE [LARGE SCALE GENOMIC DNA]</scope>
    <source>
        <strain evidence="5">SARG / CCMP1375 / SS120</strain>
    </source>
</reference>
<name>Q7VE71_PROMA</name>
<dbReference type="RefSeq" id="WP_011124297.1">
    <property type="nucleotide sequence ID" value="NC_005042.1"/>
</dbReference>
<dbReference type="InterPro" id="IPR036869">
    <property type="entry name" value="J_dom_sf"/>
</dbReference>
<evidence type="ECO:0000256" key="1">
    <source>
        <dbReference type="ARBA" id="ARBA00023186"/>
    </source>
</evidence>
<dbReference type="SMR" id="Q7VE71"/>
<dbReference type="SMART" id="SM00271">
    <property type="entry name" value="DnaJ"/>
    <property type="match status" value="1"/>
</dbReference>
<evidence type="ECO:0000313" key="4">
    <source>
        <dbReference type="EMBL" id="AAP99188.1"/>
    </source>
</evidence>
<dbReference type="KEGG" id="pma:Pro_0142"/>
<dbReference type="InterPro" id="IPR001623">
    <property type="entry name" value="DnaJ_domain"/>
</dbReference>
<dbReference type="PANTHER" id="PTHR44360">
    <property type="entry name" value="DNAJ HOMOLOG SUBFAMILY B MEMBER 9"/>
    <property type="match status" value="1"/>
</dbReference>
<dbReference type="GO" id="GO:0036503">
    <property type="term" value="P:ERAD pathway"/>
    <property type="evidence" value="ECO:0007669"/>
    <property type="project" value="TreeGrafter"/>
</dbReference>
<dbReference type="OrthoDB" id="9779889at2"/>
<dbReference type="EnsemblBacteria" id="AAP99188">
    <property type="protein sequence ID" value="AAP99188"/>
    <property type="gene ID" value="Pro_0142"/>
</dbReference>
<feature type="domain" description="J" evidence="3">
    <location>
        <begin position="4"/>
        <end position="65"/>
    </location>
</feature>
<evidence type="ECO:0000313" key="5">
    <source>
        <dbReference type="Proteomes" id="UP000001420"/>
    </source>
</evidence>
<accession>Q7VE71</accession>
<dbReference type="AlphaFoldDB" id="Q7VE71"/>
<dbReference type="SUPFAM" id="SSF46565">
    <property type="entry name" value="Chaperone J-domain"/>
    <property type="match status" value="1"/>
</dbReference>
<keyword evidence="1" id="KW-0143">Chaperone</keyword>
<dbReference type="PRINTS" id="PR00625">
    <property type="entry name" value="JDOMAIN"/>
</dbReference>
<evidence type="ECO:0000256" key="2">
    <source>
        <dbReference type="SAM" id="MobiDB-lite"/>
    </source>
</evidence>
<dbReference type="Proteomes" id="UP000001420">
    <property type="component" value="Chromosome"/>
</dbReference>
<dbReference type="Pfam" id="PF00226">
    <property type="entry name" value="DnaJ"/>
    <property type="match status" value="1"/>
</dbReference>
<organism evidence="4 5">
    <name type="scientific">Prochlorococcus marinus (strain SARG / CCMP1375 / SS120)</name>
    <dbReference type="NCBI Taxonomy" id="167539"/>
    <lineage>
        <taxon>Bacteria</taxon>
        <taxon>Bacillati</taxon>
        <taxon>Cyanobacteriota</taxon>
        <taxon>Cyanophyceae</taxon>
        <taxon>Synechococcales</taxon>
        <taxon>Prochlorococcaceae</taxon>
        <taxon>Prochlorococcus</taxon>
    </lineage>
</organism>
<dbReference type="CDD" id="cd06257">
    <property type="entry name" value="DnaJ"/>
    <property type="match status" value="1"/>
</dbReference>